<name>A0ABN3PYW5_9ACTN</name>
<gene>
    <name evidence="4" type="primary">phzD</name>
    <name evidence="4" type="ORF">GCM10009863_23190</name>
</gene>
<dbReference type="InterPro" id="IPR050272">
    <property type="entry name" value="Isochorismatase-like_hydrls"/>
</dbReference>
<dbReference type="SUPFAM" id="SSF52499">
    <property type="entry name" value="Isochorismatase-like hydrolases"/>
    <property type="match status" value="1"/>
</dbReference>
<dbReference type="Gene3D" id="3.40.50.850">
    <property type="entry name" value="Isochorismatase-like"/>
    <property type="match status" value="1"/>
</dbReference>
<organism evidence="4 5">
    <name type="scientific">Streptomyces axinellae</name>
    <dbReference type="NCBI Taxonomy" id="552788"/>
    <lineage>
        <taxon>Bacteria</taxon>
        <taxon>Bacillati</taxon>
        <taxon>Actinomycetota</taxon>
        <taxon>Actinomycetes</taxon>
        <taxon>Kitasatosporales</taxon>
        <taxon>Streptomycetaceae</taxon>
        <taxon>Streptomyces</taxon>
    </lineage>
</organism>
<proteinExistence type="predicted"/>
<dbReference type="RefSeq" id="WP_425575957.1">
    <property type="nucleotide sequence ID" value="NZ_BAAARJ010000006.1"/>
</dbReference>
<feature type="region of interest" description="Disordered" evidence="2">
    <location>
        <begin position="1"/>
        <end position="20"/>
    </location>
</feature>
<evidence type="ECO:0000256" key="2">
    <source>
        <dbReference type="SAM" id="MobiDB-lite"/>
    </source>
</evidence>
<sequence length="233" mass="24915">MRIPDNVTYPMPDTGRAPGEGDEADLWRLAPGRAALLVHDMQRYFLDFFAPDAAPRTQLVAHTAALVGAARAAGVPVLYTAQPGAMSRQDRGLLHDVWGPGMSADPAHQEILPEVAPREGETVLTKWRYSAFARTDLLTRLAALERDQLVICGVYAHIGCLVTAVDAFTSDIQPFLVADAVADFTPEYHALALEYAAERCAATPTTAELLRALEGARPDGGVSAARAVTSHAG</sequence>
<keyword evidence="5" id="KW-1185">Reference proteome</keyword>
<dbReference type="Pfam" id="PF00857">
    <property type="entry name" value="Isochorismatase"/>
    <property type="match status" value="1"/>
</dbReference>
<evidence type="ECO:0000259" key="3">
    <source>
        <dbReference type="Pfam" id="PF00857"/>
    </source>
</evidence>
<evidence type="ECO:0000313" key="5">
    <source>
        <dbReference type="Proteomes" id="UP001501447"/>
    </source>
</evidence>
<comment type="caution">
    <text evidence="4">The sequence shown here is derived from an EMBL/GenBank/DDBJ whole genome shotgun (WGS) entry which is preliminary data.</text>
</comment>
<evidence type="ECO:0000313" key="4">
    <source>
        <dbReference type="EMBL" id="GAA2609066.1"/>
    </source>
</evidence>
<keyword evidence="1" id="KW-0378">Hydrolase</keyword>
<dbReference type="InterPro" id="IPR036380">
    <property type="entry name" value="Isochorismatase-like_sf"/>
</dbReference>
<dbReference type="PRINTS" id="PR01398">
    <property type="entry name" value="ISCHRISMTASE"/>
</dbReference>
<dbReference type="InterPro" id="IPR016291">
    <property type="entry name" value="Isochorismatase"/>
</dbReference>
<dbReference type="PANTHER" id="PTHR43540">
    <property type="entry name" value="PEROXYUREIDOACRYLATE/UREIDOACRYLATE AMIDOHYDROLASE-RELATED"/>
    <property type="match status" value="1"/>
</dbReference>
<protein>
    <submittedName>
        <fullName evidence="4">Phenazine biosynthesis protein PhzD</fullName>
    </submittedName>
</protein>
<accession>A0ABN3PYW5</accession>
<evidence type="ECO:0000256" key="1">
    <source>
        <dbReference type="ARBA" id="ARBA00022801"/>
    </source>
</evidence>
<dbReference type="PANTHER" id="PTHR43540:SF3">
    <property type="entry name" value="ENTEROBACTIN SYNTHASE COMPONENT B"/>
    <property type="match status" value="1"/>
</dbReference>
<reference evidence="4 5" key="1">
    <citation type="journal article" date="2019" name="Int. J. Syst. Evol. Microbiol.">
        <title>The Global Catalogue of Microorganisms (GCM) 10K type strain sequencing project: providing services to taxonomists for standard genome sequencing and annotation.</title>
        <authorList>
            <consortium name="The Broad Institute Genomics Platform"/>
            <consortium name="The Broad Institute Genome Sequencing Center for Infectious Disease"/>
            <person name="Wu L."/>
            <person name="Ma J."/>
        </authorList>
    </citation>
    <scope>NUCLEOTIDE SEQUENCE [LARGE SCALE GENOMIC DNA]</scope>
    <source>
        <strain evidence="4 5">JCM 16373</strain>
    </source>
</reference>
<dbReference type="EMBL" id="BAAARJ010000006">
    <property type="protein sequence ID" value="GAA2609066.1"/>
    <property type="molecule type" value="Genomic_DNA"/>
</dbReference>
<dbReference type="InterPro" id="IPR000868">
    <property type="entry name" value="Isochorismatase-like_dom"/>
</dbReference>
<feature type="domain" description="Isochorismatase-like" evidence="3">
    <location>
        <begin position="34"/>
        <end position="207"/>
    </location>
</feature>
<dbReference type="Proteomes" id="UP001501447">
    <property type="component" value="Unassembled WGS sequence"/>
</dbReference>